<protein>
    <submittedName>
        <fullName evidence="4">Concanavalin A-like lectin/glucanase</fullName>
    </submittedName>
</protein>
<dbReference type="Gene3D" id="2.60.120.200">
    <property type="match status" value="1"/>
</dbReference>
<feature type="domain" description="GH16" evidence="3">
    <location>
        <begin position="166"/>
        <end position="449"/>
    </location>
</feature>
<dbReference type="Pfam" id="PF00722">
    <property type="entry name" value="Glyco_hydro_16"/>
    <property type="match status" value="1"/>
</dbReference>
<dbReference type="GO" id="GO:0030246">
    <property type="term" value="F:carbohydrate binding"/>
    <property type="evidence" value="ECO:0007669"/>
    <property type="project" value="UniProtKB-KW"/>
</dbReference>
<dbReference type="GO" id="GO:0004553">
    <property type="term" value="F:hydrolase activity, hydrolyzing O-glycosyl compounds"/>
    <property type="evidence" value="ECO:0007669"/>
    <property type="project" value="InterPro"/>
</dbReference>
<dbReference type="InterPro" id="IPR050546">
    <property type="entry name" value="Glycosyl_Hydrlase_16"/>
</dbReference>
<gene>
    <name evidence="4" type="ORF">FISHEDRAFT_54002</name>
</gene>
<dbReference type="Proteomes" id="UP000054144">
    <property type="component" value="Unassembled WGS sequence"/>
</dbReference>
<dbReference type="PANTHER" id="PTHR10963">
    <property type="entry name" value="GLYCOSYL HYDROLASE-RELATED"/>
    <property type="match status" value="1"/>
</dbReference>
<keyword evidence="4" id="KW-0430">Lectin</keyword>
<evidence type="ECO:0000259" key="3">
    <source>
        <dbReference type="PROSITE" id="PS51762"/>
    </source>
</evidence>
<sequence>MPPPRPPTVFSVSTPKHERFRSTMLPEGYSPDKSWQKTRDPFSRIAYLVTYAVAFLGIVGGAIQCYFGYRNVPMMTGNLCPVLDESFDSEDGVFGPNGTFFREVDLSGFGTGEFDMATTSSNNSFVRDGHLYIMPTLTEDVIGSSAVLNGYIYNVSDCTYNITHGSSYTSSSESTSDDANEAQSSTFNEEAYLRACSAVSNTTAGTVINPVQSARLTTRYSAKIRYGKVEVRAKIPRGDWLWPAIWMLPTDSVYGSWPTSGEIDLMEARGNGPSYPAQGINYVRGALNWGPLTWLNSVWRTYGWWTERRSNYSDDFHTYTLEWDEEFIRISVDTRLHHLLVVKIDESFWNLGAYPAVVKNGSDTIALNNPWVNGTKAAPFDQDFYLILNVAVGGTTGWFPDGDGNKPWLDGSSTAMRDFTLAQDKWYGTWPQSDDRAMIVDSVKMWQQC</sequence>
<evidence type="ECO:0000256" key="1">
    <source>
        <dbReference type="ARBA" id="ARBA00006865"/>
    </source>
</evidence>
<dbReference type="EMBL" id="KN882115">
    <property type="protein sequence ID" value="KIY43228.1"/>
    <property type="molecule type" value="Genomic_DNA"/>
</dbReference>
<dbReference type="SUPFAM" id="SSF49899">
    <property type="entry name" value="Concanavalin A-like lectins/glucanases"/>
    <property type="match status" value="1"/>
</dbReference>
<feature type="transmembrane region" description="Helical" evidence="2">
    <location>
        <begin position="45"/>
        <end position="69"/>
    </location>
</feature>
<keyword evidence="2" id="KW-0812">Transmembrane</keyword>
<reference evidence="4 5" key="1">
    <citation type="journal article" date="2015" name="Fungal Genet. Biol.">
        <title>Evolution of novel wood decay mechanisms in Agaricales revealed by the genome sequences of Fistulina hepatica and Cylindrobasidium torrendii.</title>
        <authorList>
            <person name="Floudas D."/>
            <person name="Held B.W."/>
            <person name="Riley R."/>
            <person name="Nagy L.G."/>
            <person name="Koehler G."/>
            <person name="Ransdell A.S."/>
            <person name="Younus H."/>
            <person name="Chow J."/>
            <person name="Chiniquy J."/>
            <person name="Lipzen A."/>
            <person name="Tritt A."/>
            <person name="Sun H."/>
            <person name="Haridas S."/>
            <person name="LaButti K."/>
            <person name="Ohm R.A."/>
            <person name="Kues U."/>
            <person name="Blanchette R.A."/>
            <person name="Grigoriev I.V."/>
            <person name="Minto R.E."/>
            <person name="Hibbett D.S."/>
        </authorList>
    </citation>
    <scope>NUCLEOTIDE SEQUENCE [LARGE SCALE GENOMIC DNA]</scope>
    <source>
        <strain evidence="4 5">ATCC 64428</strain>
    </source>
</reference>
<comment type="similarity">
    <text evidence="1">Belongs to the glycosyl hydrolase 16 family.</text>
</comment>
<keyword evidence="5" id="KW-1185">Reference proteome</keyword>
<dbReference type="AlphaFoldDB" id="A0A0D7A075"/>
<dbReference type="OrthoDB" id="4781at2759"/>
<keyword evidence="2" id="KW-1133">Transmembrane helix</keyword>
<dbReference type="InterPro" id="IPR000757">
    <property type="entry name" value="Beta-glucanase-like"/>
</dbReference>
<evidence type="ECO:0000313" key="5">
    <source>
        <dbReference type="Proteomes" id="UP000054144"/>
    </source>
</evidence>
<dbReference type="PROSITE" id="PS51762">
    <property type="entry name" value="GH16_2"/>
    <property type="match status" value="1"/>
</dbReference>
<dbReference type="GO" id="GO:0005975">
    <property type="term" value="P:carbohydrate metabolic process"/>
    <property type="evidence" value="ECO:0007669"/>
    <property type="project" value="InterPro"/>
</dbReference>
<keyword evidence="2" id="KW-0472">Membrane</keyword>
<organism evidence="4 5">
    <name type="scientific">Fistulina hepatica ATCC 64428</name>
    <dbReference type="NCBI Taxonomy" id="1128425"/>
    <lineage>
        <taxon>Eukaryota</taxon>
        <taxon>Fungi</taxon>
        <taxon>Dikarya</taxon>
        <taxon>Basidiomycota</taxon>
        <taxon>Agaricomycotina</taxon>
        <taxon>Agaricomycetes</taxon>
        <taxon>Agaricomycetidae</taxon>
        <taxon>Agaricales</taxon>
        <taxon>Fistulinaceae</taxon>
        <taxon>Fistulina</taxon>
    </lineage>
</organism>
<dbReference type="PANTHER" id="PTHR10963:SF55">
    <property type="entry name" value="GLYCOSIDE HYDROLASE FAMILY 16 PROTEIN"/>
    <property type="match status" value="1"/>
</dbReference>
<dbReference type="InterPro" id="IPR013320">
    <property type="entry name" value="ConA-like_dom_sf"/>
</dbReference>
<evidence type="ECO:0000256" key="2">
    <source>
        <dbReference type="SAM" id="Phobius"/>
    </source>
</evidence>
<name>A0A0D7A075_9AGAR</name>
<proteinExistence type="inferred from homology"/>
<evidence type="ECO:0000313" key="4">
    <source>
        <dbReference type="EMBL" id="KIY43228.1"/>
    </source>
</evidence>
<accession>A0A0D7A075</accession>